<accession>A0ABU5EB62</accession>
<dbReference type="PROSITE" id="PS51257">
    <property type="entry name" value="PROKAR_LIPOPROTEIN"/>
    <property type="match status" value="1"/>
</dbReference>
<proteinExistence type="predicted"/>
<dbReference type="InterPro" id="IPR005586">
    <property type="entry name" value="ABC_trans_aux"/>
</dbReference>
<dbReference type="Gene3D" id="3.40.50.10610">
    <property type="entry name" value="ABC-type transport auxiliary lipoprotein component"/>
    <property type="match status" value="1"/>
</dbReference>
<gene>
    <name evidence="2" type="ORF">SMD27_11735</name>
</gene>
<reference evidence="2 3" key="1">
    <citation type="journal article" date="2016" name="Antonie Van Leeuwenhoek">
        <title>Dongia soli sp. nov., isolated from soil from Dokdo, Korea.</title>
        <authorList>
            <person name="Kim D.U."/>
            <person name="Lee H."/>
            <person name="Kim H."/>
            <person name="Kim S.G."/>
            <person name="Ka J.O."/>
        </authorList>
    </citation>
    <scope>NUCLEOTIDE SEQUENCE [LARGE SCALE GENOMIC DNA]</scope>
    <source>
        <strain evidence="2 3">D78</strain>
    </source>
</reference>
<dbReference type="Pfam" id="PF03886">
    <property type="entry name" value="ABC_trans_aux"/>
    <property type="match status" value="1"/>
</dbReference>
<evidence type="ECO:0000313" key="2">
    <source>
        <dbReference type="EMBL" id="MDY0883517.1"/>
    </source>
</evidence>
<evidence type="ECO:0000259" key="1">
    <source>
        <dbReference type="Pfam" id="PF03886"/>
    </source>
</evidence>
<organism evidence="2 3">
    <name type="scientific">Dongia soli</name>
    <dbReference type="NCBI Taxonomy" id="600628"/>
    <lineage>
        <taxon>Bacteria</taxon>
        <taxon>Pseudomonadati</taxon>
        <taxon>Pseudomonadota</taxon>
        <taxon>Alphaproteobacteria</taxon>
        <taxon>Rhodospirillales</taxon>
        <taxon>Dongiaceae</taxon>
        <taxon>Dongia</taxon>
    </lineage>
</organism>
<sequence>MTKPGNICRRMLLITAFTFGGAGLMGCTVLSNVNTPVPLYNLRPQISFDKPLPKIDTQLVVSVPNADADLDTARIALRRSTGVTEYFANAAWTDNGPNLIQSKLLEAFEKTNSVAVGRDVAGLIPDYVLQSELRDFQAEYTNGSFVGAHIRLTAKLVRMSDRKIVSIINAEQKVKASGSDILQVVAAFEAALAPVLEQIVTETLKAMQAG</sequence>
<feature type="domain" description="ABC-type transport auxiliary lipoprotein component" evidence="1">
    <location>
        <begin position="40"/>
        <end position="200"/>
    </location>
</feature>
<protein>
    <submittedName>
        <fullName evidence="2">ABC-type transport auxiliary lipoprotein family protein</fullName>
    </submittedName>
</protein>
<name>A0ABU5EB62_9PROT</name>
<comment type="caution">
    <text evidence="2">The sequence shown here is derived from an EMBL/GenBank/DDBJ whole genome shotgun (WGS) entry which is preliminary data.</text>
</comment>
<evidence type="ECO:0000313" key="3">
    <source>
        <dbReference type="Proteomes" id="UP001279642"/>
    </source>
</evidence>
<dbReference type="SUPFAM" id="SSF159594">
    <property type="entry name" value="XCC0632-like"/>
    <property type="match status" value="1"/>
</dbReference>
<dbReference type="Proteomes" id="UP001279642">
    <property type="component" value="Unassembled WGS sequence"/>
</dbReference>
<keyword evidence="2" id="KW-0449">Lipoprotein</keyword>
<keyword evidence="3" id="KW-1185">Reference proteome</keyword>
<dbReference type="RefSeq" id="WP_320508549.1">
    <property type="nucleotide sequence ID" value="NZ_JAXCLW010000002.1"/>
</dbReference>
<dbReference type="EMBL" id="JAXCLW010000002">
    <property type="protein sequence ID" value="MDY0883517.1"/>
    <property type="molecule type" value="Genomic_DNA"/>
</dbReference>